<dbReference type="InterPro" id="IPR050625">
    <property type="entry name" value="ParA/MinD_ATPase"/>
</dbReference>
<name>A4J334_DESRM</name>
<dbReference type="Gene3D" id="3.40.50.300">
    <property type="entry name" value="P-loop containing nucleotide triphosphate hydrolases"/>
    <property type="match status" value="1"/>
</dbReference>
<proteinExistence type="predicted"/>
<dbReference type="AlphaFoldDB" id="A4J334"/>
<dbReference type="InterPro" id="IPR025669">
    <property type="entry name" value="AAA_dom"/>
</dbReference>
<feature type="domain" description="AAA" evidence="3">
    <location>
        <begin position="65"/>
        <end position="198"/>
    </location>
</feature>
<evidence type="ECO:0000256" key="1">
    <source>
        <dbReference type="ARBA" id="ARBA00022741"/>
    </source>
</evidence>
<sequence>MSIKEKILRMAAYYDAETIANSLRVPIETVEDILDGKAEITVQTEQFAQAQVLQVNTSRTAHRQKVIVVCRGKGGVGATAVAMHLGRQISERVSTLLIDLNIDNGGSDLTYYLNLPSYPHLGIAKNNLLEGIIQYQKDLNIIAPPMSKKELGGFTAEDVQKLIFQARQEFDAIIIDLPNRLDDITKEALSCANTLVMIMGAFRQEIFRLAHLSESYVTKDKYLVINNCALDANTAVEILQAHKSVVIPYDDELENSFENQQFLSKKSGFSMGVESLKELIYEEIPKKGGLKGWLTRW</sequence>
<dbReference type="PANTHER" id="PTHR43384">
    <property type="entry name" value="SEPTUM SITE-DETERMINING PROTEIN MIND HOMOLOG, CHLOROPLASTIC-RELATED"/>
    <property type="match status" value="1"/>
</dbReference>
<dbReference type="Pfam" id="PF13614">
    <property type="entry name" value="AAA_31"/>
    <property type="match status" value="1"/>
</dbReference>
<evidence type="ECO:0000313" key="4">
    <source>
        <dbReference type="EMBL" id="ABO49487.1"/>
    </source>
</evidence>
<keyword evidence="1" id="KW-0547">Nucleotide-binding</keyword>
<dbReference type="KEGG" id="drm:Dred_0952"/>
<dbReference type="SUPFAM" id="SSF52540">
    <property type="entry name" value="P-loop containing nucleoside triphosphate hydrolases"/>
    <property type="match status" value="1"/>
</dbReference>
<dbReference type="HOGENOM" id="CLU_936052_0_0_9"/>
<dbReference type="eggNOG" id="COG4963">
    <property type="taxonomic scope" value="Bacteria"/>
</dbReference>
<keyword evidence="5" id="KW-1185">Reference proteome</keyword>
<dbReference type="GO" id="GO:0016887">
    <property type="term" value="F:ATP hydrolysis activity"/>
    <property type="evidence" value="ECO:0007669"/>
    <property type="project" value="TreeGrafter"/>
</dbReference>
<gene>
    <name evidence="4" type="ordered locus">Dred_0952</name>
</gene>
<organism evidence="4 5">
    <name type="scientific">Desulforamulus reducens (strain ATCC BAA-1160 / DSM 100696 / MI-1)</name>
    <name type="common">Desulfotomaculum reducens</name>
    <dbReference type="NCBI Taxonomy" id="349161"/>
    <lineage>
        <taxon>Bacteria</taxon>
        <taxon>Bacillati</taxon>
        <taxon>Bacillota</taxon>
        <taxon>Clostridia</taxon>
        <taxon>Eubacteriales</taxon>
        <taxon>Peptococcaceae</taxon>
        <taxon>Desulforamulus</taxon>
    </lineage>
</organism>
<dbReference type="GO" id="GO:0005524">
    <property type="term" value="F:ATP binding"/>
    <property type="evidence" value="ECO:0007669"/>
    <property type="project" value="UniProtKB-KW"/>
</dbReference>
<protein>
    <recommendedName>
        <fullName evidence="3">AAA domain-containing protein</fullName>
    </recommendedName>
</protein>
<dbReference type="Proteomes" id="UP000001556">
    <property type="component" value="Chromosome"/>
</dbReference>
<dbReference type="GO" id="GO:0005829">
    <property type="term" value="C:cytosol"/>
    <property type="evidence" value="ECO:0007669"/>
    <property type="project" value="TreeGrafter"/>
</dbReference>
<dbReference type="EMBL" id="CP000612">
    <property type="protein sequence ID" value="ABO49487.1"/>
    <property type="molecule type" value="Genomic_DNA"/>
</dbReference>
<keyword evidence="2" id="KW-0067">ATP-binding</keyword>
<dbReference type="GO" id="GO:0009898">
    <property type="term" value="C:cytoplasmic side of plasma membrane"/>
    <property type="evidence" value="ECO:0007669"/>
    <property type="project" value="TreeGrafter"/>
</dbReference>
<dbReference type="STRING" id="349161.Dred_0952"/>
<dbReference type="InterPro" id="IPR027417">
    <property type="entry name" value="P-loop_NTPase"/>
</dbReference>
<evidence type="ECO:0000259" key="3">
    <source>
        <dbReference type="Pfam" id="PF13614"/>
    </source>
</evidence>
<evidence type="ECO:0000313" key="5">
    <source>
        <dbReference type="Proteomes" id="UP000001556"/>
    </source>
</evidence>
<accession>A4J334</accession>
<dbReference type="OrthoDB" id="9794577at2"/>
<dbReference type="PANTHER" id="PTHR43384:SF6">
    <property type="entry name" value="SEPTUM SITE-DETERMINING PROTEIN MIND HOMOLOG, CHLOROPLASTIC"/>
    <property type="match status" value="1"/>
</dbReference>
<evidence type="ECO:0000256" key="2">
    <source>
        <dbReference type="ARBA" id="ARBA00022840"/>
    </source>
</evidence>
<dbReference type="GO" id="GO:0051782">
    <property type="term" value="P:negative regulation of cell division"/>
    <property type="evidence" value="ECO:0007669"/>
    <property type="project" value="TreeGrafter"/>
</dbReference>
<dbReference type="RefSeq" id="WP_011877316.1">
    <property type="nucleotide sequence ID" value="NC_009253.1"/>
</dbReference>
<reference evidence="4 5" key="1">
    <citation type="submission" date="2007-03" db="EMBL/GenBank/DDBJ databases">
        <title>Complete sequence of Desulfotomaculum reducens MI-1.</title>
        <authorList>
            <consortium name="US DOE Joint Genome Institute"/>
            <person name="Copeland A."/>
            <person name="Lucas S."/>
            <person name="Lapidus A."/>
            <person name="Barry K."/>
            <person name="Detter J.C."/>
            <person name="Glavina del Rio T."/>
            <person name="Hammon N."/>
            <person name="Israni S."/>
            <person name="Dalin E."/>
            <person name="Tice H."/>
            <person name="Pitluck S."/>
            <person name="Sims D."/>
            <person name="Brettin T."/>
            <person name="Bruce D."/>
            <person name="Han C."/>
            <person name="Tapia R."/>
            <person name="Schmutz J."/>
            <person name="Larimer F."/>
            <person name="Land M."/>
            <person name="Hauser L."/>
            <person name="Kyrpides N."/>
            <person name="Kim E."/>
            <person name="Tebo B.M."/>
            <person name="Richardson P."/>
        </authorList>
    </citation>
    <scope>NUCLEOTIDE SEQUENCE [LARGE SCALE GENOMIC DNA]</scope>
    <source>
        <strain evidence="4 5">MI-1</strain>
    </source>
</reference>